<dbReference type="eggNOG" id="KOG0395">
    <property type="taxonomic scope" value="Eukaryota"/>
</dbReference>
<dbReference type="GO" id="GO:0007165">
    <property type="term" value="P:signal transduction"/>
    <property type="evidence" value="ECO:0007669"/>
    <property type="project" value="InterPro"/>
</dbReference>
<dbReference type="NCBIfam" id="TIGR00231">
    <property type="entry name" value="small_GTP"/>
    <property type="match status" value="1"/>
</dbReference>
<proteinExistence type="inferred from homology"/>
<evidence type="ECO:0000256" key="1">
    <source>
        <dbReference type="ARBA" id="ARBA00006270"/>
    </source>
</evidence>
<dbReference type="Proteomes" id="UP000008076">
    <property type="component" value="Unassembled WGS sequence"/>
</dbReference>
<dbReference type="KEGG" id="edi:EDI_242600"/>
<keyword evidence="6" id="KW-1185">Reference proteome</keyword>
<evidence type="ECO:0000313" key="6">
    <source>
        <dbReference type="Proteomes" id="UP000008076"/>
    </source>
</evidence>
<evidence type="ECO:0000256" key="2">
    <source>
        <dbReference type="ARBA" id="ARBA00010142"/>
    </source>
</evidence>
<dbReference type="Pfam" id="PF00071">
    <property type="entry name" value="Ras"/>
    <property type="match status" value="1"/>
</dbReference>
<dbReference type="FunFam" id="3.40.50.300:FF:001447">
    <property type="entry name" value="Ras-related protein Rab-1B"/>
    <property type="match status" value="1"/>
</dbReference>
<evidence type="ECO:0000313" key="5">
    <source>
        <dbReference type="EMBL" id="EDR24173.1"/>
    </source>
</evidence>
<gene>
    <name evidence="5" type="ORF">EDI_242600</name>
</gene>
<keyword evidence="4" id="KW-0342">GTP-binding</keyword>
<dbReference type="InterPro" id="IPR020849">
    <property type="entry name" value="Small_GTPase_Ras-type"/>
</dbReference>
<dbReference type="InterPro" id="IPR027417">
    <property type="entry name" value="P-loop_NTPase"/>
</dbReference>
<dbReference type="PROSITE" id="PS51419">
    <property type="entry name" value="RAB"/>
    <property type="match status" value="1"/>
</dbReference>
<dbReference type="Gene3D" id="3.40.50.300">
    <property type="entry name" value="P-loop containing nucleotide triphosphate hydrolases"/>
    <property type="match status" value="1"/>
</dbReference>
<dbReference type="VEuPathDB" id="AmoebaDB:EDI_242600"/>
<dbReference type="GO" id="GO:0003924">
    <property type="term" value="F:GTPase activity"/>
    <property type="evidence" value="ECO:0007669"/>
    <property type="project" value="InterPro"/>
</dbReference>
<sequence length="193" mass="22413">MNSQVFSLKIIIMGFSGVGKSSVALNYTHNIILTEFNQAHGDEFKKTIQINDHTILLEIYDTSEDEFVALRNQYIKQGDGFVLIYSITSKESFEVLQQIYEDIYQVRKKEYNEHIPIIIVCNKNDLEDDRQVTKEEGINYADSINCPFIECNTKTREDINRIFEVLTIDVLEHKEFITEENEARKKQKGCCAV</sequence>
<dbReference type="AlphaFoldDB" id="B0EMS3"/>
<dbReference type="PROSITE" id="PS51421">
    <property type="entry name" value="RAS"/>
    <property type="match status" value="1"/>
</dbReference>
<dbReference type="GeneID" id="5884583"/>
<dbReference type="OrthoDB" id="5976022at2759"/>
<dbReference type="InterPro" id="IPR005225">
    <property type="entry name" value="Small_GTP-bd"/>
</dbReference>
<dbReference type="PANTHER" id="PTHR24070">
    <property type="entry name" value="RAS, DI-RAS, AND RHEB FAMILY MEMBERS OF SMALL GTPASE SUPERFAMILY"/>
    <property type="match status" value="1"/>
</dbReference>
<dbReference type="EMBL" id="DS550038">
    <property type="protein sequence ID" value="EDR24173.1"/>
    <property type="molecule type" value="Genomic_DNA"/>
</dbReference>
<dbReference type="GO" id="GO:0016020">
    <property type="term" value="C:membrane"/>
    <property type="evidence" value="ECO:0007669"/>
    <property type="project" value="InterPro"/>
</dbReference>
<dbReference type="GO" id="GO:0005525">
    <property type="term" value="F:GTP binding"/>
    <property type="evidence" value="ECO:0007669"/>
    <property type="project" value="UniProtKB-KW"/>
</dbReference>
<name>B0EMS3_ENTDS</name>
<dbReference type="InterPro" id="IPR001806">
    <property type="entry name" value="Small_GTPase"/>
</dbReference>
<dbReference type="SUPFAM" id="SSF52540">
    <property type="entry name" value="P-loop containing nucleoside triphosphate hydrolases"/>
    <property type="match status" value="1"/>
</dbReference>
<dbReference type="SMART" id="SM00174">
    <property type="entry name" value="RHO"/>
    <property type="match status" value="1"/>
</dbReference>
<dbReference type="SMART" id="SM00175">
    <property type="entry name" value="RAB"/>
    <property type="match status" value="1"/>
</dbReference>
<organism evidence="6">
    <name type="scientific">Entamoeba dispar (strain ATCC PRA-260 / SAW760)</name>
    <dbReference type="NCBI Taxonomy" id="370354"/>
    <lineage>
        <taxon>Eukaryota</taxon>
        <taxon>Amoebozoa</taxon>
        <taxon>Evosea</taxon>
        <taxon>Archamoebae</taxon>
        <taxon>Mastigamoebida</taxon>
        <taxon>Entamoebidae</taxon>
        <taxon>Entamoeba</taxon>
    </lineage>
</organism>
<dbReference type="SMART" id="SM00173">
    <property type="entry name" value="RAS"/>
    <property type="match status" value="1"/>
</dbReference>
<evidence type="ECO:0000256" key="3">
    <source>
        <dbReference type="ARBA" id="ARBA00022741"/>
    </source>
</evidence>
<evidence type="ECO:0000256" key="4">
    <source>
        <dbReference type="ARBA" id="ARBA00023134"/>
    </source>
</evidence>
<reference evidence="6" key="1">
    <citation type="submission" date="2007-12" db="EMBL/GenBank/DDBJ databases">
        <title>Annotation of Entamoeba dispar SAW760.</title>
        <authorList>
            <person name="Lorenzi H."/>
            <person name="Inman J."/>
            <person name="Schobel S."/>
            <person name="Amedeo P."/>
            <person name="Caler E."/>
        </authorList>
    </citation>
    <scope>NUCLEOTIDE SEQUENCE [LARGE SCALE GENOMIC DNA]</scope>
    <source>
        <strain evidence="6">ATCC PRA-260 / SAW760</strain>
    </source>
</reference>
<protein>
    <submittedName>
        <fullName evidence="5">Uncharacterized protein</fullName>
    </submittedName>
</protein>
<comment type="similarity">
    <text evidence="1">Belongs to the small GTPase superfamily. Rab family.</text>
</comment>
<dbReference type="RefSeq" id="XP_001739447.1">
    <property type="nucleotide sequence ID" value="XM_001739395.1"/>
</dbReference>
<dbReference type="PRINTS" id="PR00449">
    <property type="entry name" value="RASTRNSFRMNG"/>
</dbReference>
<accession>B0EMS3</accession>
<keyword evidence="3" id="KW-0547">Nucleotide-binding</keyword>
<comment type="similarity">
    <text evidence="2">Belongs to the small GTPase superfamily. Rho family.</text>
</comment>
<dbReference type="OMA" id="NKRGCHC"/>